<name>A0A1H9CXX8_9GAMM</name>
<dbReference type="NCBIfam" id="TIGR01844">
    <property type="entry name" value="type_I_sec_TolC"/>
    <property type="match status" value="1"/>
</dbReference>
<sequence>MSSPSMSSSRRTRRFSFGRCYKLWMSTALLAGSCAVAAQTTEPAATASDADLLSISTEALQLNAAYQSAVKAYEAAQELVPQARGRLLPQLSASGAYDWQRQHVEGTLFGFPGVDNTDTFGRYYYGAQLTQAVFKPQLFYGLSTAELKVKQAEYSLSAAQDALLIEVAQTYFGVLGARDALFVAKAKTVAVQEQLDHVKARADAGLATLADVKTAQASYEITAADLADASNTLRAAQMRLEAITGKSYAKLKVLPDEVRLTPPNPLNEQDWVTRAGTQNPSVLAQQAAMEVAKVEARAARGARYPQIDLVGAAYALNSDDSGSGIPGKRREDDERIGLRMNVPLFSGGTVSATIRQADVLKEKAVSDVEATRARVTRDTRIAYLIASTGLTRVQALKRAVEAAVDAEQSARAGYESGTRNNTDVLDAVEKRYGAERDYAAARYQFLINSLRLKQQAGNLLTADLAQINQLLQDSMLPLAQVP</sequence>
<gene>
    <name evidence="9" type="ORF">SAMN04488038_103224</name>
</gene>
<dbReference type="OrthoDB" id="9813458at2"/>
<dbReference type="STRING" id="489703.SAMN04488038_103224"/>
<dbReference type="Proteomes" id="UP000199233">
    <property type="component" value="Unassembled WGS sequence"/>
</dbReference>
<evidence type="ECO:0000256" key="5">
    <source>
        <dbReference type="ARBA" id="ARBA00022692"/>
    </source>
</evidence>
<evidence type="ECO:0000256" key="2">
    <source>
        <dbReference type="ARBA" id="ARBA00007613"/>
    </source>
</evidence>
<keyword evidence="10" id="KW-1185">Reference proteome</keyword>
<protein>
    <submittedName>
        <fullName evidence="9">Outer membrane protein</fullName>
    </submittedName>
</protein>
<dbReference type="GO" id="GO:1990281">
    <property type="term" value="C:efflux pump complex"/>
    <property type="evidence" value="ECO:0007669"/>
    <property type="project" value="TreeGrafter"/>
</dbReference>
<dbReference type="AlphaFoldDB" id="A0A1H9CXX8"/>
<evidence type="ECO:0000256" key="4">
    <source>
        <dbReference type="ARBA" id="ARBA00022452"/>
    </source>
</evidence>
<comment type="similarity">
    <text evidence="2">Belongs to the outer membrane factor (OMF) (TC 1.B.17) family.</text>
</comment>
<keyword evidence="3" id="KW-0813">Transport</keyword>
<dbReference type="GO" id="GO:0015562">
    <property type="term" value="F:efflux transmembrane transporter activity"/>
    <property type="evidence" value="ECO:0007669"/>
    <property type="project" value="InterPro"/>
</dbReference>
<keyword evidence="7" id="KW-0998">Cell outer membrane</keyword>
<dbReference type="SUPFAM" id="SSF56954">
    <property type="entry name" value="Outer membrane efflux proteins (OEP)"/>
    <property type="match status" value="1"/>
</dbReference>
<dbReference type="GO" id="GO:0015288">
    <property type="term" value="F:porin activity"/>
    <property type="evidence" value="ECO:0007669"/>
    <property type="project" value="TreeGrafter"/>
</dbReference>
<evidence type="ECO:0000313" key="9">
    <source>
        <dbReference type="EMBL" id="SEQ05991.1"/>
    </source>
</evidence>
<dbReference type="Pfam" id="PF02321">
    <property type="entry name" value="OEP"/>
    <property type="match status" value="2"/>
</dbReference>
<keyword evidence="4" id="KW-1134">Transmembrane beta strand</keyword>
<evidence type="ECO:0000256" key="1">
    <source>
        <dbReference type="ARBA" id="ARBA00004442"/>
    </source>
</evidence>
<evidence type="ECO:0000256" key="8">
    <source>
        <dbReference type="SAM" id="SignalP"/>
    </source>
</evidence>
<feature type="signal peptide" evidence="8">
    <location>
        <begin position="1"/>
        <end position="37"/>
    </location>
</feature>
<comment type="subcellular location">
    <subcellularLocation>
        <location evidence="1">Cell outer membrane</location>
    </subcellularLocation>
</comment>
<dbReference type="EMBL" id="FOFS01000003">
    <property type="protein sequence ID" value="SEQ05991.1"/>
    <property type="molecule type" value="Genomic_DNA"/>
</dbReference>
<evidence type="ECO:0000256" key="3">
    <source>
        <dbReference type="ARBA" id="ARBA00022448"/>
    </source>
</evidence>
<keyword evidence="5" id="KW-0812">Transmembrane</keyword>
<dbReference type="Gene3D" id="1.20.1600.10">
    <property type="entry name" value="Outer membrane efflux proteins (OEP)"/>
    <property type="match status" value="1"/>
</dbReference>
<dbReference type="PANTHER" id="PTHR30026:SF20">
    <property type="entry name" value="OUTER MEMBRANE PROTEIN TOLC"/>
    <property type="match status" value="1"/>
</dbReference>
<proteinExistence type="inferred from homology"/>
<evidence type="ECO:0000256" key="7">
    <source>
        <dbReference type="ARBA" id="ARBA00023237"/>
    </source>
</evidence>
<feature type="chain" id="PRO_5011611443" evidence="8">
    <location>
        <begin position="38"/>
        <end position="482"/>
    </location>
</feature>
<dbReference type="PANTHER" id="PTHR30026">
    <property type="entry name" value="OUTER MEMBRANE PROTEIN TOLC"/>
    <property type="match status" value="1"/>
</dbReference>
<keyword evidence="6" id="KW-0472">Membrane</keyword>
<keyword evidence="8" id="KW-0732">Signal</keyword>
<dbReference type="InterPro" id="IPR003423">
    <property type="entry name" value="OMP_efflux"/>
</dbReference>
<accession>A0A1H9CXX8</accession>
<evidence type="ECO:0000313" key="10">
    <source>
        <dbReference type="Proteomes" id="UP000199233"/>
    </source>
</evidence>
<organism evidence="9 10">
    <name type="scientific">Solimonas aquatica</name>
    <dbReference type="NCBI Taxonomy" id="489703"/>
    <lineage>
        <taxon>Bacteria</taxon>
        <taxon>Pseudomonadati</taxon>
        <taxon>Pseudomonadota</taxon>
        <taxon>Gammaproteobacteria</taxon>
        <taxon>Nevskiales</taxon>
        <taxon>Nevskiaceae</taxon>
        <taxon>Solimonas</taxon>
    </lineage>
</organism>
<dbReference type="GO" id="GO:0009279">
    <property type="term" value="C:cell outer membrane"/>
    <property type="evidence" value="ECO:0007669"/>
    <property type="project" value="UniProtKB-SubCell"/>
</dbReference>
<evidence type="ECO:0000256" key="6">
    <source>
        <dbReference type="ARBA" id="ARBA00023136"/>
    </source>
</evidence>
<reference evidence="9 10" key="1">
    <citation type="submission" date="2016-10" db="EMBL/GenBank/DDBJ databases">
        <authorList>
            <person name="de Groot N.N."/>
        </authorList>
    </citation>
    <scope>NUCLEOTIDE SEQUENCE [LARGE SCALE GENOMIC DNA]</scope>
    <source>
        <strain evidence="9 10">DSM 25927</strain>
    </source>
</reference>
<dbReference type="InterPro" id="IPR051906">
    <property type="entry name" value="TolC-like"/>
</dbReference>
<dbReference type="InterPro" id="IPR010130">
    <property type="entry name" value="T1SS_OMP_TolC"/>
</dbReference>